<comment type="caution">
    <text evidence="2">The sequence shown here is derived from an EMBL/GenBank/DDBJ whole genome shotgun (WGS) entry which is preliminary data.</text>
</comment>
<accession>A0A1B8TU80</accession>
<dbReference type="STRING" id="1774273.LPB03_13235"/>
<reference evidence="3" key="1">
    <citation type="submission" date="2016-02" db="EMBL/GenBank/DDBJ databases">
        <authorList>
            <person name="Shin S.-K."/>
            <person name="Yi H."/>
            <person name="Kim E."/>
        </authorList>
    </citation>
    <scope>NUCLEOTIDE SEQUENCE [LARGE SCALE GENOMIC DNA]</scope>
    <source>
        <strain evidence="3">LPB0003</strain>
    </source>
</reference>
<dbReference type="RefSeq" id="WP_065320065.1">
    <property type="nucleotide sequence ID" value="NZ_CP017477.1"/>
</dbReference>
<dbReference type="EMBL" id="LSFM01000023">
    <property type="protein sequence ID" value="OBY63089.1"/>
    <property type="molecule type" value="Genomic_DNA"/>
</dbReference>
<dbReference type="Proteomes" id="UP000092584">
    <property type="component" value="Unassembled WGS sequence"/>
</dbReference>
<dbReference type="KEGG" id="pob:LPB03_13235"/>
<feature type="transmembrane region" description="Helical" evidence="1">
    <location>
        <begin position="52"/>
        <end position="77"/>
    </location>
</feature>
<dbReference type="PROSITE" id="PS51257">
    <property type="entry name" value="PROKAR_LIPOPROTEIN"/>
    <property type="match status" value="1"/>
</dbReference>
<evidence type="ECO:0000313" key="2">
    <source>
        <dbReference type="EMBL" id="OBY63089.1"/>
    </source>
</evidence>
<keyword evidence="1" id="KW-1133">Transmembrane helix</keyword>
<dbReference type="AlphaFoldDB" id="A0A1B8TU80"/>
<keyword evidence="3" id="KW-1185">Reference proteome</keyword>
<organism evidence="2 3">
    <name type="scientific">Polaribacter vadi</name>
    <dbReference type="NCBI Taxonomy" id="1774273"/>
    <lineage>
        <taxon>Bacteria</taxon>
        <taxon>Pseudomonadati</taxon>
        <taxon>Bacteroidota</taxon>
        <taxon>Flavobacteriia</taxon>
        <taxon>Flavobacteriales</taxon>
        <taxon>Flavobacteriaceae</taxon>
    </lineage>
</organism>
<proteinExistence type="predicted"/>
<feature type="transmembrane region" description="Helical" evidence="1">
    <location>
        <begin position="89"/>
        <end position="111"/>
    </location>
</feature>
<dbReference type="OrthoDB" id="1443649at2"/>
<protein>
    <submittedName>
        <fullName evidence="2">Uncharacterized protein</fullName>
    </submittedName>
</protein>
<sequence length="151" mass="17710">MKYLLIIYIALGLVLSCIISIEYNCLGDEMFPKFYGSPFVFVKTSIASSLEYYYGILGIILNTLIWSLVLLVINLFIRKLTKKVKDLKIIKWFRILIIGFLLLFSTLNILMSYELSGRGFDENLNYWHLNMEEDAKIWKMNCEGKIRLFLI</sequence>
<keyword evidence="1" id="KW-0812">Transmembrane</keyword>
<name>A0A1B8TU80_9FLAO</name>
<gene>
    <name evidence="2" type="ORF">LPB3_13250</name>
</gene>
<keyword evidence="1" id="KW-0472">Membrane</keyword>
<evidence type="ECO:0000313" key="3">
    <source>
        <dbReference type="Proteomes" id="UP000092584"/>
    </source>
</evidence>
<evidence type="ECO:0000256" key="1">
    <source>
        <dbReference type="SAM" id="Phobius"/>
    </source>
</evidence>